<dbReference type="Proteomes" id="UP000675747">
    <property type="component" value="Unassembled WGS sequence"/>
</dbReference>
<protein>
    <submittedName>
        <fullName evidence="2">Glutathione S-transferase</fullName>
    </submittedName>
</protein>
<dbReference type="InterPro" id="IPR004046">
    <property type="entry name" value="GST_C"/>
</dbReference>
<dbReference type="Pfam" id="PF14497">
    <property type="entry name" value="GST_C_3"/>
    <property type="match status" value="1"/>
</dbReference>
<dbReference type="RefSeq" id="WP_211926602.1">
    <property type="nucleotide sequence ID" value="NZ_JAGQFT020000012.1"/>
</dbReference>
<dbReference type="EMBL" id="JAGQFT010000066">
    <property type="protein sequence ID" value="MBR0562662.1"/>
    <property type="molecule type" value="Genomic_DNA"/>
</dbReference>
<dbReference type="GO" id="GO:0006749">
    <property type="term" value="P:glutathione metabolic process"/>
    <property type="evidence" value="ECO:0007669"/>
    <property type="project" value="TreeGrafter"/>
</dbReference>
<dbReference type="PANTHER" id="PTHR11571:SF263">
    <property type="entry name" value="GLUTATHIONE S-TRANSFERASE"/>
    <property type="match status" value="1"/>
</dbReference>
<evidence type="ECO:0000313" key="2">
    <source>
        <dbReference type="EMBL" id="MBR0562662.1"/>
    </source>
</evidence>
<gene>
    <name evidence="3" type="ORF">KB893_015980</name>
    <name evidence="2" type="ORF">KB893_09045</name>
</gene>
<proteinExistence type="predicted"/>
<name>A0A8J7VT46_9GAMM</name>
<dbReference type="SUPFAM" id="SSF47616">
    <property type="entry name" value="GST C-terminal domain-like"/>
    <property type="match status" value="1"/>
</dbReference>
<dbReference type="InterPro" id="IPR050213">
    <property type="entry name" value="GST_superfamily"/>
</dbReference>
<dbReference type="InterPro" id="IPR010987">
    <property type="entry name" value="Glutathione-S-Trfase_C-like"/>
</dbReference>
<evidence type="ECO:0000313" key="3">
    <source>
        <dbReference type="EMBL" id="MBS7458640.1"/>
    </source>
</evidence>
<dbReference type="EMBL" id="JAGQFT020000012">
    <property type="protein sequence ID" value="MBS7458640.1"/>
    <property type="molecule type" value="Genomic_DNA"/>
</dbReference>
<dbReference type="Gene3D" id="1.20.1050.10">
    <property type="match status" value="1"/>
</dbReference>
<dbReference type="InterPro" id="IPR036282">
    <property type="entry name" value="Glutathione-S-Trfase_C_sf"/>
</dbReference>
<evidence type="ECO:0000313" key="4">
    <source>
        <dbReference type="Proteomes" id="UP000675747"/>
    </source>
</evidence>
<feature type="domain" description="GST C-terminal" evidence="1">
    <location>
        <begin position="88"/>
        <end position="224"/>
    </location>
</feature>
<dbReference type="PANTHER" id="PTHR11571">
    <property type="entry name" value="GLUTATHIONE S-TRANSFERASE"/>
    <property type="match status" value="1"/>
</dbReference>
<reference evidence="2" key="2">
    <citation type="submission" date="2021-04" db="EMBL/GenBank/DDBJ databases">
        <authorList>
            <person name="Karlyshev A.V."/>
        </authorList>
    </citation>
    <scope>NUCLEOTIDE SEQUENCE</scope>
    <source>
        <strain evidence="2">LMG 29479</strain>
    </source>
</reference>
<evidence type="ECO:0000259" key="1">
    <source>
        <dbReference type="PROSITE" id="PS50405"/>
    </source>
</evidence>
<keyword evidence="4" id="KW-1185">Reference proteome</keyword>
<dbReference type="FunFam" id="1.20.1050.10:FF:000051">
    <property type="entry name" value="Glutathione S-transferase"/>
    <property type="match status" value="1"/>
</dbReference>
<sequence>MRYELYYWPGLPGRGEFVRLALAEAGADWVDIGNDGDAGGVDAVEKGLEDDDRPSFAPPYLRAGTVTVGQVAAILQFLGPRLGLVAKDEADALWTHQLQLTIADLVAESHDVHHPVGIGAYYEDQKAEARRRAKEFREERIPKFLGYFERVLAKNPHGPQHLVGARLSYADLSLFQVVDGLRYAFPKTMQALAPKIPHVLALAEAVAARPNIKAYLDSERRLPYDESGIFRHYPELED</sequence>
<dbReference type="InterPro" id="IPR036249">
    <property type="entry name" value="Thioredoxin-like_sf"/>
</dbReference>
<dbReference type="SUPFAM" id="SSF52833">
    <property type="entry name" value="Thioredoxin-like"/>
    <property type="match status" value="1"/>
</dbReference>
<dbReference type="AlphaFoldDB" id="A0A8J7VT46"/>
<dbReference type="CDD" id="cd03192">
    <property type="entry name" value="GST_C_Sigma_like"/>
    <property type="match status" value="1"/>
</dbReference>
<reference evidence="3 4" key="1">
    <citation type="journal article" date="2021" name="Microbiol. Resour. Announc.">
        <title>Draft Genome Sequence of Coralloluteibacterium stylophorae LMG 29479T.</title>
        <authorList>
            <person name="Karlyshev A.V."/>
            <person name="Kudryashova E.B."/>
            <person name="Ariskina E.V."/>
            <person name="Conroy A.P."/>
            <person name="Abidueva E.Y."/>
        </authorList>
    </citation>
    <scope>NUCLEOTIDE SEQUENCE [LARGE SCALE GENOMIC DNA]</scope>
    <source>
        <strain evidence="3 4">LMG 29479</strain>
    </source>
</reference>
<dbReference type="SMR" id="A0A8J7VT46"/>
<accession>A0A8J7VT46</accession>
<dbReference type="PROSITE" id="PS50405">
    <property type="entry name" value="GST_CTER"/>
    <property type="match status" value="1"/>
</dbReference>
<dbReference type="Gene3D" id="3.40.30.10">
    <property type="entry name" value="Glutaredoxin"/>
    <property type="match status" value="1"/>
</dbReference>
<organism evidence="2">
    <name type="scientific">Coralloluteibacterium stylophorae</name>
    <dbReference type="NCBI Taxonomy" id="1776034"/>
    <lineage>
        <taxon>Bacteria</taxon>
        <taxon>Pseudomonadati</taxon>
        <taxon>Pseudomonadota</taxon>
        <taxon>Gammaproteobacteria</taxon>
        <taxon>Lysobacterales</taxon>
        <taxon>Lysobacteraceae</taxon>
        <taxon>Coralloluteibacterium</taxon>
    </lineage>
</organism>
<dbReference type="GO" id="GO:0004364">
    <property type="term" value="F:glutathione transferase activity"/>
    <property type="evidence" value="ECO:0007669"/>
    <property type="project" value="TreeGrafter"/>
</dbReference>
<comment type="caution">
    <text evidence="2">The sequence shown here is derived from an EMBL/GenBank/DDBJ whole genome shotgun (WGS) entry which is preliminary data.</text>
</comment>